<keyword evidence="2 4" id="KW-0378">Hydrolase</keyword>
<dbReference type="RefSeq" id="WP_023053767.1">
    <property type="nucleotide sequence ID" value="NZ_AWXA01000037.1"/>
</dbReference>
<dbReference type="Proteomes" id="UP000017090">
    <property type="component" value="Unassembled WGS sequence"/>
</dbReference>
<dbReference type="eggNOG" id="COG1335">
    <property type="taxonomic scope" value="Bacteria"/>
</dbReference>
<dbReference type="InterPro" id="IPR000868">
    <property type="entry name" value="Isochorismatase-like_dom"/>
</dbReference>
<dbReference type="STRING" id="1111454.HMPREF1250_1476"/>
<dbReference type="CDD" id="cd00431">
    <property type="entry name" value="cysteine_hydrolases"/>
    <property type="match status" value="1"/>
</dbReference>
<keyword evidence="5" id="KW-1185">Reference proteome</keyword>
<dbReference type="AlphaFoldDB" id="U7UIJ2"/>
<proteinExistence type="inferred from homology"/>
<organism evidence="4 5">
    <name type="scientific">Megasphaera vaginalis</name>
    <name type="common">ex Srinivasan et al. 2021</name>
    <dbReference type="NCBI Taxonomy" id="1111454"/>
    <lineage>
        <taxon>Bacteria</taxon>
        <taxon>Bacillati</taxon>
        <taxon>Bacillota</taxon>
        <taxon>Negativicutes</taxon>
        <taxon>Veillonellales</taxon>
        <taxon>Veillonellaceae</taxon>
        <taxon>Megasphaera</taxon>
    </lineage>
</organism>
<dbReference type="Gene3D" id="3.40.50.850">
    <property type="entry name" value="Isochorismatase-like"/>
    <property type="match status" value="1"/>
</dbReference>
<comment type="caution">
    <text evidence="4">The sequence shown here is derived from an EMBL/GenBank/DDBJ whole genome shotgun (WGS) entry which is preliminary data.</text>
</comment>
<sequence>MSILYVIIDMQNDFVTGPLGTAEAKAVAPKIAAKIQDLKRSGASDYDILFTKDTHDEDYLFTQEGRKLPVPHCIRNTPGWNICRELLPYSLFATILQKPTFGCTDLVGEAAPYDEITVMGVCTDICVISNALLLKAFYPEKKISVDSSCCAGSSPEDHERALQSMVACHIDII</sequence>
<reference evidence="4 5" key="1">
    <citation type="submission" date="2013-09" db="EMBL/GenBank/DDBJ databases">
        <authorList>
            <person name="Durkin A.S."/>
            <person name="Haft D.R."/>
            <person name="McCorrison J."/>
            <person name="Torralba M."/>
            <person name="Gillis M."/>
            <person name="Haft D.H."/>
            <person name="Methe B."/>
            <person name="Sutton G."/>
            <person name="Nelson K.E."/>
        </authorList>
    </citation>
    <scope>NUCLEOTIDE SEQUENCE [LARGE SCALE GENOMIC DNA]</scope>
    <source>
        <strain evidence="4 5">BV3C16-1</strain>
    </source>
</reference>
<dbReference type="OrthoDB" id="9796485at2"/>
<dbReference type="Pfam" id="PF00857">
    <property type="entry name" value="Isochorismatase"/>
    <property type="match status" value="1"/>
</dbReference>
<dbReference type="PANTHER" id="PTHR43540:SF6">
    <property type="entry name" value="ISOCHORISMATASE-LIKE DOMAIN-CONTAINING PROTEIN"/>
    <property type="match status" value="1"/>
</dbReference>
<comment type="similarity">
    <text evidence="1">Belongs to the isochorismatase family.</text>
</comment>
<evidence type="ECO:0000313" key="5">
    <source>
        <dbReference type="Proteomes" id="UP000017090"/>
    </source>
</evidence>
<protein>
    <submittedName>
        <fullName evidence="4">Isochorismatase family protein</fullName>
        <ecNumber evidence="4">3.-.-.-</ecNumber>
    </submittedName>
</protein>
<evidence type="ECO:0000256" key="2">
    <source>
        <dbReference type="ARBA" id="ARBA00022801"/>
    </source>
</evidence>
<dbReference type="InterPro" id="IPR050272">
    <property type="entry name" value="Isochorismatase-like_hydrls"/>
</dbReference>
<feature type="domain" description="Isochorismatase-like" evidence="3">
    <location>
        <begin position="6"/>
        <end position="168"/>
    </location>
</feature>
<dbReference type="PATRIC" id="fig|1111454.3.peg.1396"/>
<evidence type="ECO:0000313" key="4">
    <source>
        <dbReference type="EMBL" id="ERT59140.1"/>
    </source>
</evidence>
<name>U7UIJ2_9FIRM</name>
<evidence type="ECO:0000259" key="3">
    <source>
        <dbReference type="Pfam" id="PF00857"/>
    </source>
</evidence>
<dbReference type="GO" id="GO:0016787">
    <property type="term" value="F:hydrolase activity"/>
    <property type="evidence" value="ECO:0007669"/>
    <property type="project" value="UniProtKB-KW"/>
</dbReference>
<dbReference type="PANTHER" id="PTHR43540">
    <property type="entry name" value="PEROXYUREIDOACRYLATE/UREIDOACRYLATE AMIDOHYDROLASE-RELATED"/>
    <property type="match status" value="1"/>
</dbReference>
<dbReference type="InterPro" id="IPR036380">
    <property type="entry name" value="Isochorismatase-like_sf"/>
</dbReference>
<dbReference type="EMBL" id="AWXA01000037">
    <property type="protein sequence ID" value="ERT59140.1"/>
    <property type="molecule type" value="Genomic_DNA"/>
</dbReference>
<accession>U7UIJ2</accession>
<gene>
    <name evidence="4" type="ORF">HMPREF1250_1476</name>
</gene>
<dbReference type="SUPFAM" id="SSF52499">
    <property type="entry name" value="Isochorismatase-like hydrolases"/>
    <property type="match status" value="1"/>
</dbReference>
<evidence type="ECO:0000256" key="1">
    <source>
        <dbReference type="ARBA" id="ARBA00006336"/>
    </source>
</evidence>
<dbReference type="EC" id="3.-.-.-" evidence="4"/>